<evidence type="ECO:0000256" key="3">
    <source>
        <dbReference type="ARBA" id="ARBA00009935"/>
    </source>
</evidence>
<evidence type="ECO:0000256" key="15">
    <source>
        <dbReference type="RuleBase" id="RU004169"/>
    </source>
</evidence>
<evidence type="ECO:0000256" key="2">
    <source>
        <dbReference type="ARBA" id="ARBA00004804"/>
    </source>
</evidence>
<feature type="domain" description="Uroporphyrinogen decarboxylase (URO-D)" evidence="16">
    <location>
        <begin position="76"/>
        <end position="85"/>
    </location>
</feature>
<accession>A0A976IDQ0</accession>
<evidence type="ECO:0000256" key="8">
    <source>
        <dbReference type="ARBA" id="ARBA00022793"/>
    </source>
</evidence>
<comment type="catalytic activity">
    <reaction evidence="12">
        <text>uroporphyrinogen I + 4 H(+) = coproporphyrinogen I + 4 CO2</text>
        <dbReference type="Rhea" id="RHEA:31239"/>
        <dbReference type="ChEBI" id="CHEBI:15378"/>
        <dbReference type="ChEBI" id="CHEBI:16526"/>
        <dbReference type="ChEBI" id="CHEBI:62626"/>
        <dbReference type="ChEBI" id="CHEBI:62631"/>
    </reaction>
    <physiologicalReaction direction="left-to-right" evidence="12">
        <dbReference type="Rhea" id="RHEA:31240"/>
    </physiologicalReaction>
</comment>
<dbReference type="InterPro" id="IPR006361">
    <property type="entry name" value="Uroporphyrinogen_deCO2ase_HemE"/>
</dbReference>
<dbReference type="Proteomes" id="UP000294530">
    <property type="component" value="Unassembled WGS sequence"/>
</dbReference>
<evidence type="ECO:0000256" key="11">
    <source>
        <dbReference type="ARBA" id="ARBA00045708"/>
    </source>
</evidence>
<dbReference type="GO" id="GO:0006783">
    <property type="term" value="P:heme biosynthetic process"/>
    <property type="evidence" value="ECO:0007669"/>
    <property type="project" value="TreeGrafter"/>
</dbReference>
<keyword evidence="10 14" id="KW-0627">Porphyrin biosynthesis</keyword>
<dbReference type="GO" id="GO:0004853">
    <property type="term" value="F:uroporphyrinogen decarboxylase activity"/>
    <property type="evidence" value="ECO:0007669"/>
    <property type="project" value="UniProtKB-EC"/>
</dbReference>
<dbReference type="InterPro" id="IPR000257">
    <property type="entry name" value="Uroporphyrinogen_deCOase"/>
</dbReference>
<keyword evidence="18" id="KW-1185">Reference proteome</keyword>
<evidence type="ECO:0000256" key="4">
    <source>
        <dbReference type="ARBA" id="ARBA00011738"/>
    </source>
</evidence>
<evidence type="ECO:0000256" key="1">
    <source>
        <dbReference type="ARBA" id="ARBA00004514"/>
    </source>
</evidence>
<keyword evidence="7" id="KW-0963">Cytoplasm</keyword>
<dbReference type="Gene3D" id="3.20.20.210">
    <property type="match status" value="1"/>
</dbReference>
<comment type="subunit">
    <text evidence="4">Homodimer.</text>
</comment>
<comment type="subcellular location">
    <subcellularLocation>
        <location evidence="1">Cytoplasm</location>
        <location evidence="1">Cytosol</location>
    </subcellularLocation>
</comment>
<dbReference type="FunFam" id="3.20.20.210:FF:000008">
    <property type="entry name" value="Uroporphyrinogen decarboxylase"/>
    <property type="match status" value="1"/>
</dbReference>
<dbReference type="PANTHER" id="PTHR21091:SF169">
    <property type="entry name" value="UROPORPHYRINOGEN DECARBOXYLASE"/>
    <property type="match status" value="1"/>
</dbReference>
<evidence type="ECO:0000256" key="7">
    <source>
        <dbReference type="ARBA" id="ARBA00022490"/>
    </source>
</evidence>
<dbReference type="RefSeq" id="XP_067817388.1">
    <property type="nucleotide sequence ID" value="XM_067961908.1"/>
</dbReference>
<comment type="similarity">
    <text evidence="3 15">Belongs to the uroporphyrinogen decarboxylase family.</text>
</comment>
<keyword evidence="9 14" id="KW-0456">Lyase</keyword>
<dbReference type="EMBL" id="SHOA02000013">
    <property type="protein sequence ID" value="TDH67889.1"/>
    <property type="molecule type" value="Genomic_DNA"/>
</dbReference>
<evidence type="ECO:0000256" key="6">
    <source>
        <dbReference type="ARBA" id="ARBA00014308"/>
    </source>
</evidence>
<dbReference type="PANTHER" id="PTHR21091">
    <property type="entry name" value="METHYLTETRAHYDROFOLATE:HOMOCYSTEINE METHYLTRANSFERASE RELATED"/>
    <property type="match status" value="1"/>
</dbReference>
<proteinExistence type="inferred from homology"/>
<evidence type="ECO:0000256" key="5">
    <source>
        <dbReference type="ARBA" id="ARBA00012288"/>
    </source>
</evidence>
<dbReference type="Pfam" id="PF01208">
    <property type="entry name" value="URO-D"/>
    <property type="match status" value="1"/>
</dbReference>
<evidence type="ECO:0000256" key="10">
    <source>
        <dbReference type="ARBA" id="ARBA00023244"/>
    </source>
</evidence>
<evidence type="ECO:0000313" key="18">
    <source>
        <dbReference type="Proteomes" id="UP000294530"/>
    </source>
</evidence>
<dbReference type="KEGG" id="blac:94347579"/>
<dbReference type="GeneID" id="94347579"/>
<keyword evidence="8 14" id="KW-0210">Decarboxylase</keyword>
<name>A0A976IDQ0_BRELC</name>
<protein>
    <recommendedName>
        <fullName evidence="6 14">Uroporphyrinogen decarboxylase</fullName>
        <ecNumber evidence="5 14">4.1.1.37</ecNumber>
    </recommendedName>
</protein>
<dbReference type="EC" id="4.1.1.37" evidence="5 14"/>
<evidence type="ECO:0000259" key="16">
    <source>
        <dbReference type="PROSITE" id="PS00906"/>
    </source>
</evidence>
<comment type="catalytic activity">
    <reaction evidence="13">
        <text>uroporphyrinogen III + 4 H(+) = coproporphyrinogen III + 4 CO2</text>
        <dbReference type="Rhea" id="RHEA:19865"/>
        <dbReference type="ChEBI" id="CHEBI:15378"/>
        <dbReference type="ChEBI" id="CHEBI:16526"/>
        <dbReference type="ChEBI" id="CHEBI:57308"/>
        <dbReference type="ChEBI" id="CHEBI:57309"/>
        <dbReference type="EC" id="4.1.1.37"/>
    </reaction>
    <physiologicalReaction direction="left-to-right" evidence="13">
        <dbReference type="Rhea" id="RHEA:19866"/>
    </physiologicalReaction>
</comment>
<dbReference type="GO" id="GO:0005829">
    <property type="term" value="C:cytosol"/>
    <property type="evidence" value="ECO:0007669"/>
    <property type="project" value="UniProtKB-SubCell"/>
</dbReference>
<dbReference type="OrthoDB" id="339900at2759"/>
<evidence type="ECO:0000256" key="12">
    <source>
        <dbReference type="ARBA" id="ARBA00047341"/>
    </source>
</evidence>
<evidence type="ECO:0000256" key="9">
    <source>
        <dbReference type="ARBA" id="ARBA00023239"/>
    </source>
</evidence>
<comment type="function">
    <text evidence="11">Catalyzes the sequential decarboxylation of the four acetate side chains of uroporphyrinogen to form coproporphyrinogen and participates in the fifth step in the heme biosynthetic pathway. Isomer I or isomer III of uroporphyrinogen may serve as substrate, but only coproporphyrinogen III can ultimately be converted to heme. In vitro also decarboxylates pentacarboxylate porphyrinogen I.</text>
</comment>
<organism evidence="17 18">
    <name type="scientific">Bremia lactucae</name>
    <name type="common">Lettuce downy mildew</name>
    <dbReference type="NCBI Taxonomy" id="4779"/>
    <lineage>
        <taxon>Eukaryota</taxon>
        <taxon>Sar</taxon>
        <taxon>Stramenopiles</taxon>
        <taxon>Oomycota</taxon>
        <taxon>Peronosporomycetes</taxon>
        <taxon>Peronosporales</taxon>
        <taxon>Peronosporaceae</taxon>
        <taxon>Bremia</taxon>
    </lineage>
</organism>
<dbReference type="HAMAP" id="MF_00218">
    <property type="entry name" value="URO_D"/>
    <property type="match status" value="1"/>
</dbReference>
<dbReference type="CDD" id="cd00717">
    <property type="entry name" value="URO-D"/>
    <property type="match status" value="1"/>
</dbReference>
<dbReference type="InterPro" id="IPR038071">
    <property type="entry name" value="UROD/MetE-like_sf"/>
</dbReference>
<dbReference type="SUPFAM" id="SSF51726">
    <property type="entry name" value="UROD/MetE-like"/>
    <property type="match status" value="1"/>
</dbReference>
<evidence type="ECO:0000256" key="13">
    <source>
        <dbReference type="ARBA" id="ARBA00048411"/>
    </source>
</evidence>
<comment type="pathway">
    <text evidence="2 14">Porphyrin-containing compound metabolism; protoporphyrin-IX biosynthesis; coproporphyrinogen-III from 5-aminolevulinate: step 4/4.</text>
</comment>
<evidence type="ECO:0000256" key="14">
    <source>
        <dbReference type="RuleBase" id="RU000554"/>
    </source>
</evidence>
<dbReference type="NCBIfam" id="TIGR01464">
    <property type="entry name" value="hemE"/>
    <property type="match status" value="1"/>
</dbReference>
<gene>
    <name evidence="17" type="ORF">CCR75_003815</name>
</gene>
<sequence>MGEVTTTSLAIAVSAAAAAAFILHRQNEAKKHSIKQKLPFPMTRTPLVRVPLDDLPKLKNDLLLRALRGDRTERVPVWCMRQAGRHLPEFRELRDMGYDFFTMCGVPELAVEVSLQPLKRYHPDAVIIFSDILIIPQAMGMNVTIKPKEGPLIHDPIRTPQDIDKLNLTPNIDDTLGYMLDALNLARQKINGEVPLIGFVGAPLTLMCYMIEGGGSRTKALLKTFLYQHPKDAHRLLQGITDVCVNFLVAQERAGAQALQVFETVGAEALTQDHFYEFVLPYLAQIATRVKTASPRTPLVCFSKGTPYAYEKLATTKFDCIGLDWQSDPVTVRQLARGRVSLQGNLDSSVMYASTDVIYDEVKKMLQRFGTQKYVANFGHGCFPDMSPTHVDAFIKAVQQLSLEMNAH</sequence>
<reference evidence="17 18" key="1">
    <citation type="journal article" date="2021" name="Genome Biol.">
        <title>AFLAP: assembly-free linkage analysis pipeline using k-mers from genome sequencing data.</title>
        <authorList>
            <person name="Fletcher K."/>
            <person name="Zhang L."/>
            <person name="Gil J."/>
            <person name="Han R."/>
            <person name="Cavanaugh K."/>
            <person name="Michelmore R."/>
        </authorList>
    </citation>
    <scope>NUCLEOTIDE SEQUENCE [LARGE SCALE GENOMIC DNA]</scope>
    <source>
        <strain evidence="17 18">SF5</strain>
    </source>
</reference>
<dbReference type="PROSITE" id="PS00906">
    <property type="entry name" value="UROD_1"/>
    <property type="match status" value="1"/>
</dbReference>
<evidence type="ECO:0000313" key="17">
    <source>
        <dbReference type="EMBL" id="TDH67889.1"/>
    </source>
</evidence>
<dbReference type="AlphaFoldDB" id="A0A976IDQ0"/>
<comment type="caution">
    <text evidence="17">The sequence shown here is derived from an EMBL/GenBank/DDBJ whole genome shotgun (WGS) entry which is preliminary data.</text>
</comment>